<feature type="region of interest" description="Disordered" evidence="1">
    <location>
        <begin position="46"/>
        <end position="81"/>
    </location>
</feature>
<sequence length="221" mass="21859">MAAAIQLSFVVCLIAATASIGKAQTSTDAATTTVVATTTAVASAATTTAPGGSTAAPGSTVTPGTGPTNAPAGSTAAPGTGATAAATTQSAEIACLSCNGTDDSSDPCMTAASSFSTTINCATQAGCWVYREDDAGNVTISRGCGRSDLNDGECTSQKEDEQCDTSNTNNINVCRRCCTTASCNHAGLTLTGSVGTPTAYVSTVVIVTSFITAVFCNDLRF</sequence>
<dbReference type="RefSeq" id="XP_035696288.1">
    <property type="nucleotide sequence ID" value="XM_035840395.1"/>
</dbReference>
<proteinExistence type="predicted"/>
<dbReference type="AlphaFoldDB" id="A0A9J7M8E3"/>
<accession>A0A9J7M8E3</accession>
<dbReference type="GeneID" id="118429765"/>
<gene>
    <name evidence="4" type="primary">LOC118429765</name>
</gene>
<dbReference type="Proteomes" id="UP000001554">
    <property type="component" value="Chromosome 13"/>
</dbReference>
<evidence type="ECO:0000313" key="4">
    <source>
        <dbReference type="RefSeq" id="XP_035696288.1"/>
    </source>
</evidence>
<dbReference type="KEGG" id="bfo:118429765"/>
<dbReference type="OMA" id="RCCTTAS"/>
<dbReference type="OrthoDB" id="10065575at2759"/>
<name>A0A9J7M8E3_BRAFL</name>
<evidence type="ECO:0000256" key="1">
    <source>
        <dbReference type="SAM" id="MobiDB-lite"/>
    </source>
</evidence>
<evidence type="ECO:0000256" key="2">
    <source>
        <dbReference type="SAM" id="SignalP"/>
    </source>
</evidence>
<evidence type="ECO:0000313" key="3">
    <source>
        <dbReference type="Proteomes" id="UP000001554"/>
    </source>
</evidence>
<keyword evidence="3" id="KW-1185">Reference proteome</keyword>
<reference evidence="3" key="1">
    <citation type="journal article" date="2020" name="Nat. Ecol. Evol.">
        <title>Deeply conserved synteny resolves early events in vertebrate evolution.</title>
        <authorList>
            <person name="Simakov O."/>
            <person name="Marletaz F."/>
            <person name="Yue J.X."/>
            <person name="O'Connell B."/>
            <person name="Jenkins J."/>
            <person name="Brandt A."/>
            <person name="Calef R."/>
            <person name="Tung C.H."/>
            <person name="Huang T.K."/>
            <person name="Schmutz J."/>
            <person name="Satoh N."/>
            <person name="Yu J.K."/>
            <person name="Putnam N.H."/>
            <person name="Green R.E."/>
            <person name="Rokhsar D.S."/>
        </authorList>
    </citation>
    <scope>NUCLEOTIDE SEQUENCE [LARGE SCALE GENOMIC DNA]</scope>
    <source>
        <strain evidence="3">S238N-H82</strain>
    </source>
</reference>
<feature type="signal peptide" evidence="2">
    <location>
        <begin position="1"/>
        <end position="23"/>
    </location>
</feature>
<organism evidence="3 4">
    <name type="scientific">Branchiostoma floridae</name>
    <name type="common">Florida lancelet</name>
    <name type="synonym">Amphioxus</name>
    <dbReference type="NCBI Taxonomy" id="7739"/>
    <lineage>
        <taxon>Eukaryota</taxon>
        <taxon>Metazoa</taxon>
        <taxon>Chordata</taxon>
        <taxon>Cephalochordata</taxon>
        <taxon>Leptocardii</taxon>
        <taxon>Amphioxiformes</taxon>
        <taxon>Branchiostomatidae</taxon>
        <taxon>Branchiostoma</taxon>
    </lineage>
</organism>
<keyword evidence="2" id="KW-0732">Signal</keyword>
<feature type="chain" id="PRO_5039903057" evidence="2">
    <location>
        <begin position="24"/>
        <end position="221"/>
    </location>
</feature>
<reference evidence="4" key="2">
    <citation type="submission" date="2025-08" db="UniProtKB">
        <authorList>
            <consortium name="RefSeq"/>
        </authorList>
    </citation>
    <scope>IDENTIFICATION</scope>
    <source>
        <strain evidence="4">S238N-H82</strain>
        <tissue evidence="4">Testes</tissue>
    </source>
</reference>
<protein>
    <submittedName>
        <fullName evidence="4">Mucin-19-like</fullName>
    </submittedName>
</protein>